<reference evidence="2 3" key="1">
    <citation type="submission" date="2021-11" db="EMBL/GenBank/DDBJ databases">
        <authorList>
            <person name="Islam A."/>
            <person name="Islam S."/>
            <person name="Flora M.S."/>
            <person name="Rahman M."/>
            <person name="Ziaur R.M."/>
            <person name="Epstein J.H."/>
            <person name="Hassan M."/>
            <person name="Klassen M."/>
            <person name="Woodard K."/>
            <person name="Webb A."/>
            <person name="Webby R.J."/>
            <person name="El Zowalaty M.E."/>
        </authorList>
    </citation>
    <scope>NUCLEOTIDE SEQUENCE [LARGE SCALE GENOMIC DNA]</scope>
    <source>
        <strain evidence="2">Pbs1</strain>
    </source>
</reference>
<gene>
    <name evidence="2" type="ORF">PBS001_LOCUS7992</name>
</gene>
<protein>
    <submittedName>
        <fullName evidence="2">Uncharacterized protein</fullName>
    </submittedName>
</protein>
<organism evidence="2 3">
    <name type="scientific">Peronospora belbahrii</name>
    <dbReference type="NCBI Taxonomy" id="622444"/>
    <lineage>
        <taxon>Eukaryota</taxon>
        <taxon>Sar</taxon>
        <taxon>Stramenopiles</taxon>
        <taxon>Oomycota</taxon>
        <taxon>Peronosporomycetes</taxon>
        <taxon>Peronosporales</taxon>
        <taxon>Peronosporaceae</taxon>
        <taxon>Peronospora</taxon>
    </lineage>
</organism>
<evidence type="ECO:0000313" key="2">
    <source>
        <dbReference type="EMBL" id="CAH0521546.1"/>
    </source>
</evidence>
<evidence type="ECO:0000313" key="3">
    <source>
        <dbReference type="Proteomes" id="UP001158986"/>
    </source>
</evidence>
<dbReference type="EMBL" id="CAKLCB010000381">
    <property type="protein sequence ID" value="CAH0521546.1"/>
    <property type="molecule type" value="Genomic_DNA"/>
</dbReference>
<accession>A0ABN8DBV3</accession>
<feature type="region of interest" description="Disordered" evidence="1">
    <location>
        <begin position="1"/>
        <end position="35"/>
    </location>
</feature>
<dbReference type="Proteomes" id="UP001158986">
    <property type="component" value="Unassembled WGS sequence"/>
</dbReference>
<keyword evidence="3" id="KW-1185">Reference proteome</keyword>
<comment type="caution">
    <text evidence="2">The sequence shown here is derived from an EMBL/GenBank/DDBJ whole genome shotgun (WGS) entry which is preliminary data.</text>
</comment>
<name>A0ABN8DBV3_9STRA</name>
<proteinExistence type="predicted"/>
<sequence>MSPMAGSRRHSSTGFSRQARASPGREASPARSPCAAAVVEVASAHERGLANEDKIIAMLDAPEREPPARAPIVRAPTPSQEKLPFHSLGPQLPALPPQPQQMRARAPAAVSAQMPATAEEYAAGAYAAAKPPRYGYQQMHVGTTAARQRKLIVAKA</sequence>
<feature type="region of interest" description="Disordered" evidence="1">
    <location>
        <begin position="79"/>
        <end position="111"/>
    </location>
</feature>
<feature type="compositionally biased region" description="Low complexity" evidence="1">
    <location>
        <begin position="100"/>
        <end position="109"/>
    </location>
</feature>
<evidence type="ECO:0000256" key="1">
    <source>
        <dbReference type="SAM" id="MobiDB-lite"/>
    </source>
</evidence>